<feature type="non-terminal residue" evidence="1">
    <location>
        <position position="180"/>
    </location>
</feature>
<dbReference type="Proteomes" id="UP000007802">
    <property type="component" value="Unassembled WGS sequence"/>
</dbReference>
<evidence type="ECO:0000313" key="1">
    <source>
        <dbReference type="EMBL" id="KMW68976.1"/>
    </source>
</evidence>
<protein>
    <submittedName>
        <fullName evidence="1">Uncharacterized protein</fullName>
    </submittedName>
</protein>
<proteinExistence type="predicted"/>
<feature type="non-terminal residue" evidence="1">
    <location>
        <position position="1"/>
    </location>
</feature>
<dbReference type="AlphaFoldDB" id="A0A0J9ESB1"/>
<reference evidence="1" key="1">
    <citation type="submission" date="2010-03" db="EMBL/GenBank/DDBJ databases">
        <title>Annotation of Blastomyces dermatitidis strain ATCC 18188.</title>
        <authorList>
            <consortium name="The Broad Institute Genome Sequencing Platform"/>
            <consortium name="Broad Institute Genome Sequencing Center for Infectious Disease."/>
            <person name="Cuomo C."/>
            <person name="Klein B."/>
            <person name="Sullivan T."/>
            <person name="Heitman J."/>
            <person name="Young S."/>
            <person name="Zeng Q."/>
            <person name="Gargeya S."/>
            <person name="Alvarado L."/>
            <person name="Berlin A.M."/>
            <person name="Chapman S.B."/>
            <person name="Chen Z."/>
            <person name="Freedman E."/>
            <person name="Gellesch M."/>
            <person name="Goldberg J."/>
            <person name="Griggs A."/>
            <person name="Gujja S."/>
            <person name="Heilman E."/>
            <person name="Heiman D."/>
            <person name="Howarth C."/>
            <person name="Mehta T."/>
            <person name="Neiman D."/>
            <person name="Pearson M."/>
            <person name="Roberts A."/>
            <person name="Saif S."/>
            <person name="Shea T."/>
            <person name="Shenoy N."/>
            <person name="Sisk P."/>
            <person name="Stolte C."/>
            <person name="Sykes S."/>
            <person name="White J."/>
            <person name="Yandava C."/>
            <person name="Haas B."/>
            <person name="Nusbaum C."/>
            <person name="Birren B."/>
        </authorList>
    </citation>
    <scope>NUCLEOTIDE SEQUENCE</scope>
    <source>
        <strain evidence="1">ATCC 18188</strain>
    </source>
</reference>
<name>A0A0J9ESB1_AJEDA</name>
<gene>
    <name evidence="1" type="ORF">BDDG_13175</name>
</gene>
<dbReference type="EMBL" id="GG749540">
    <property type="protein sequence ID" value="KMW68976.1"/>
    <property type="molecule type" value="Genomic_DNA"/>
</dbReference>
<accession>A0A0J9ESB1</accession>
<organism evidence="1">
    <name type="scientific">Ajellomyces dermatitidis (strain ATCC 18188 / CBS 674.68)</name>
    <name type="common">Blastomyces dermatitidis</name>
    <dbReference type="NCBI Taxonomy" id="653446"/>
    <lineage>
        <taxon>Eukaryota</taxon>
        <taxon>Fungi</taxon>
        <taxon>Dikarya</taxon>
        <taxon>Ascomycota</taxon>
        <taxon>Pezizomycotina</taxon>
        <taxon>Eurotiomycetes</taxon>
        <taxon>Eurotiomycetidae</taxon>
        <taxon>Onygenales</taxon>
        <taxon>Ajellomycetaceae</taxon>
        <taxon>Blastomyces</taxon>
    </lineage>
</organism>
<sequence>SSHIDRSAFTDDSELNVESLIENLKNTIMKELSVLYVIRSLTSLSALSVSFSAALSQSSTPVPVSGSPALTTPGFAVSAFIISSSHFKEMLHRLNKPCLSRIISLLNSVEIVKDICVFRNRNADVVLFYTCECETHTSFTLISEVILIKDDNTAETTLSHSQASLITFSSFSVRKVVHIL</sequence>